<dbReference type="OrthoDB" id="8080957at2"/>
<dbReference type="HOGENOM" id="CLU_112446_0_0_5"/>
<organism evidence="1 2">
    <name type="scientific">Paramagnetospirillum magneticum (strain ATCC 700264 / AMB-1)</name>
    <name type="common">Magnetospirillum magneticum</name>
    <dbReference type="NCBI Taxonomy" id="342108"/>
    <lineage>
        <taxon>Bacteria</taxon>
        <taxon>Pseudomonadati</taxon>
        <taxon>Pseudomonadota</taxon>
        <taxon>Alphaproteobacteria</taxon>
        <taxon>Rhodospirillales</taxon>
        <taxon>Magnetospirillaceae</taxon>
        <taxon>Paramagnetospirillum</taxon>
    </lineage>
</organism>
<dbReference type="Proteomes" id="UP000007058">
    <property type="component" value="Chromosome"/>
</dbReference>
<dbReference type="RefSeq" id="WP_011382892.1">
    <property type="nucleotide sequence ID" value="NC_007626.1"/>
</dbReference>
<dbReference type="STRING" id="342108.amb0448"/>
<evidence type="ECO:0000313" key="1">
    <source>
        <dbReference type="EMBL" id="BAE49252.1"/>
    </source>
</evidence>
<gene>
    <name evidence="1" type="ordered locus">amb0448</name>
</gene>
<dbReference type="KEGG" id="mag:amb0448"/>
<evidence type="ECO:0008006" key="3">
    <source>
        <dbReference type="Google" id="ProtNLM"/>
    </source>
</evidence>
<protein>
    <recommendedName>
        <fullName evidence="3">HTH iclR-type domain-containing protein</fullName>
    </recommendedName>
</protein>
<sequence>MHPGRKPVHLVAAGGKPQGRQGIWEAIRAARESFTLPGLVAATDIHRDTVRSYLRGLEAAGYIVALDRPNFADGATKVYQLVRDVGVEAPRVTRDGKPVTQGAAQEQMWRTMKMIRGDFSWRDLAIAAATAETPVAEEAAKDYCANLAKAGYLAVVTVGKGVVGAGKAGGVPTRYRFNRAKNTGPKPPMVQRVNSVFDPNLRRVVWIEEVRHDG</sequence>
<proteinExistence type="predicted"/>
<dbReference type="AlphaFoldDB" id="Q2WA73"/>
<dbReference type="EMBL" id="AP007255">
    <property type="protein sequence ID" value="BAE49252.1"/>
    <property type="molecule type" value="Genomic_DNA"/>
</dbReference>
<reference evidence="1 2" key="1">
    <citation type="journal article" date="2005" name="DNA Res.">
        <title>Complete genome sequence of the facultative anaerobic magnetotactic bacterium Magnetospirillum sp. strain AMB-1.</title>
        <authorList>
            <person name="Matsunaga T."/>
            <person name="Okamura Y."/>
            <person name="Fukuda Y."/>
            <person name="Wahyudi A.T."/>
            <person name="Murase Y."/>
            <person name="Takeyama H."/>
        </authorList>
    </citation>
    <scope>NUCLEOTIDE SEQUENCE [LARGE SCALE GENOMIC DNA]</scope>
    <source>
        <strain evidence="2">ATCC 700264 / AMB-1</strain>
    </source>
</reference>
<name>Q2WA73_PARM1</name>
<accession>Q2WA73</accession>
<keyword evidence="2" id="KW-1185">Reference proteome</keyword>
<evidence type="ECO:0000313" key="2">
    <source>
        <dbReference type="Proteomes" id="UP000007058"/>
    </source>
</evidence>